<accession>A0ABQ9X1Z6</accession>
<evidence type="ECO:0000313" key="3">
    <source>
        <dbReference type="Proteomes" id="UP001281761"/>
    </source>
</evidence>
<feature type="compositionally biased region" description="Basic and acidic residues" evidence="1">
    <location>
        <begin position="260"/>
        <end position="275"/>
    </location>
</feature>
<evidence type="ECO:0000256" key="1">
    <source>
        <dbReference type="SAM" id="MobiDB-lite"/>
    </source>
</evidence>
<protein>
    <submittedName>
        <fullName evidence="2">Uncharacterized protein</fullName>
    </submittedName>
</protein>
<gene>
    <name evidence="2" type="ORF">BLNAU_20765</name>
</gene>
<evidence type="ECO:0000313" key="2">
    <source>
        <dbReference type="EMBL" id="KAK2944320.1"/>
    </source>
</evidence>
<proteinExistence type="predicted"/>
<organism evidence="2 3">
    <name type="scientific">Blattamonas nauphoetae</name>
    <dbReference type="NCBI Taxonomy" id="2049346"/>
    <lineage>
        <taxon>Eukaryota</taxon>
        <taxon>Metamonada</taxon>
        <taxon>Preaxostyla</taxon>
        <taxon>Oxymonadida</taxon>
        <taxon>Blattamonas</taxon>
    </lineage>
</organism>
<feature type="region of interest" description="Disordered" evidence="1">
    <location>
        <begin position="230"/>
        <end position="275"/>
    </location>
</feature>
<sequence length="340" mass="38489">MEESKKQGERELMTLKEEISEANRRDRESTRIIGKLIEVVRTGQDLSAIACIDSLLFFETEQMTNQLIGTLLDELPVSLKKGTAVQHLYKLVKKEEKERKERENMQNHLIQVQKAMETDFSGSTLYFLGRLIFSIGQSVGLTPHTMLTSLSHSEVKGEDGEASLSPIAATILSDLTSPTLLDLTGGVVFTAVCSKRFVCMKKTEKEMEEKKKGKEGNKEEKALVVLRRKRVPDWSDGQNPKTHWKAGRKDSSRVSLRTRKREEREDSKKKKDAKKELEANKLEASKTLNKDKRVTRKDRIENPVSNRCMLLKSLRSAMLQSCCQNTGGGHGLQIAHMQDT</sequence>
<name>A0ABQ9X1Z6_9EUKA</name>
<comment type="caution">
    <text evidence="2">The sequence shown here is derived from an EMBL/GenBank/DDBJ whole genome shotgun (WGS) entry which is preliminary data.</text>
</comment>
<keyword evidence="3" id="KW-1185">Reference proteome</keyword>
<reference evidence="2 3" key="1">
    <citation type="journal article" date="2022" name="bioRxiv">
        <title>Genomics of Preaxostyla Flagellates Illuminates Evolutionary Transitions and the Path Towards Mitochondrial Loss.</title>
        <authorList>
            <person name="Novak L.V.F."/>
            <person name="Treitli S.C."/>
            <person name="Pyrih J."/>
            <person name="Halakuc P."/>
            <person name="Pipaliya S.V."/>
            <person name="Vacek V."/>
            <person name="Brzon O."/>
            <person name="Soukal P."/>
            <person name="Eme L."/>
            <person name="Dacks J.B."/>
            <person name="Karnkowska A."/>
            <person name="Elias M."/>
            <person name="Hampl V."/>
        </authorList>
    </citation>
    <scope>NUCLEOTIDE SEQUENCE [LARGE SCALE GENOMIC DNA]</scope>
    <source>
        <strain evidence="2">NAU3</strain>
        <tissue evidence="2">Gut</tissue>
    </source>
</reference>
<dbReference type="Proteomes" id="UP001281761">
    <property type="component" value="Unassembled WGS sequence"/>
</dbReference>
<dbReference type="EMBL" id="JARBJD010000304">
    <property type="protein sequence ID" value="KAK2944320.1"/>
    <property type="molecule type" value="Genomic_DNA"/>
</dbReference>